<proteinExistence type="inferred from homology"/>
<dbReference type="InterPro" id="IPR000182">
    <property type="entry name" value="GNAT_dom"/>
</dbReference>
<sequence>MKKMKYIVLEGNLIKLRPIKASDAHEAYYMLRDKRVLDWLLWDGPKNEEELLNTYTQWEKEFGTAKDYRFAIERLDSPGIIGCIDIRFPEHKDQADIGYWLGFPCWSKGYMTDALRLICNLGFKHLGIVRIYAPIFKGNTRSRRVLEKNGFSLDGTLRSHLFKQGEWCDVWFMSLLKSDWEKQ</sequence>
<dbReference type="Gene3D" id="3.40.630.30">
    <property type="match status" value="1"/>
</dbReference>
<dbReference type="InterPro" id="IPR016181">
    <property type="entry name" value="Acyl_CoA_acyltransferase"/>
</dbReference>
<comment type="similarity">
    <text evidence="3">Belongs to the acetyltransferase family. RimJ subfamily.</text>
</comment>
<evidence type="ECO:0000256" key="1">
    <source>
        <dbReference type="ARBA" id="ARBA00022679"/>
    </source>
</evidence>
<dbReference type="AlphaFoldDB" id="X1SY29"/>
<keyword evidence="2" id="KW-0012">Acyltransferase</keyword>
<dbReference type="PROSITE" id="PS51186">
    <property type="entry name" value="GNAT"/>
    <property type="match status" value="1"/>
</dbReference>
<evidence type="ECO:0000259" key="4">
    <source>
        <dbReference type="PROSITE" id="PS51186"/>
    </source>
</evidence>
<dbReference type="PANTHER" id="PTHR43792">
    <property type="entry name" value="GNAT FAMILY, PUTATIVE (AFU_ORTHOLOGUE AFUA_3G00765)-RELATED-RELATED"/>
    <property type="match status" value="1"/>
</dbReference>
<evidence type="ECO:0000313" key="5">
    <source>
        <dbReference type="EMBL" id="GAI72739.1"/>
    </source>
</evidence>
<dbReference type="InterPro" id="IPR051531">
    <property type="entry name" value="N-acetyltransferase"/>
</dbReference>
<name>X1SY29_9ZZZZ</name>
<dbReference type="GO" id="GO:0016747">
    <property type="term" value="F:acyltransferase activity, transferring groups other than amino-acyl groups"/>
    <property type="evidence" value="ECO:0007669"/>
    <property type="project" value="InterPro"/>
</dbReference>
<gene>
    <name evidence="5" type="ORF">S12H4_04323</name>
</gene>
<reference evidence="5" key="1">
    <citation type="journal article" date="2014" name="Front. Microbiol.">
        <title>High frequency of phylogenetically diverse reductive dehalogenase-homologous genes in deep subseafloor sedimentary metagenomes.</title>
        <authorList>
            <person name="Kawai M."/>
            <person name="Futagami T."/>
            <person name="Toyoda A."/>
            <person name="Takaki Y."/>
            <person name="Nishi S."/>
            <person name="Hori S."/>
            <person name="Arai W."/>
            <person name="Tsubouchi T."/>
            <person name="Morono Y."/>
            <person name="Uchiyama I."/>
            <person name="Ito T."/>
            <person name="Fujiyama A."/>
            <person name="Inagaki F."/>
            <person name="Takami H."/>
        </authorList>
    </citation>
    <scope>NUCLEOTIDE SEQUENCE</scope>
    <source>
        <strain evidence="5">Expedition CK06-06</strain>
    </source>
</reference>
<accession>X1SY29</accession>
<evidence type="ECO:0000256" key="3">
    <source>
        <dbReference type="ARBA" id="ARBA00038502"/>
    </source>
</evidence>
<protein>
    <recommendedName>
        <fullName evidence="4">N-acetyltransferase domain-containing protein</fullName>
    </recommendedName>
</protein>
<comment type="caution">
    <text evidence="5">The sequence shown here is derived from an EMBL/GenBank/DDBJ whole genome shotgun (WGS) entry which is preliminary data.</text>
</comment>
<dbReference type="SUPFAM" id="SSF55729">
    <property type="entry name" value="Acyl-CoA N-acyltransferases (Nat)"/>
    <property type="match status" value="1"/>
</dbReference>
<feature type="domain" description="N-acetyltransferase" evidence="4">
    <location>
        <begin position="14"/>
        <end position="178"/>
    </location>
</feature>
<keyword evidence="1" id="KW-0808">Transferase</keyword>
<organism evidence="5">
    <name type="scientific">marine sediment metagenome</name>
    <dbReference type="NCBI Taxonomy" id="412755"/>
    <lineage>
        <taxon>unclassified sequences</taxon>
        <taxon>metagenomes</taxon>
        <taxon>ecological metagenomes</taxon>
    </lineage>
</organism>
<dbReference type="Pfam" id="PF13302">
    <property type="entry name" value="Acetyltransf_3"/>
    <property type="match status" value="1"/>
</dbReference>
<evidence type="ECO:0000256" key="2">
    <source>
        <dbReference type="ARBA" id="ARBA00023315"/>
    </source>
</evidence>
<dbReference type="EMBL" id="BARW01001318">
    <property type="protein sequence ID" value="GAI72739.1"/>
    <property type="molecule type" value="Genomic_DNA"/>
</dbReference>
<dbReference type="PANTHER" id="PTHR43792:SF8">
    <property type="entry name" value="[RIBOSOMAL PROTEIN US5]-ALANINE N-ACETYLTRANSFERASE"/>
    <property type="match status" value="1"/>
</dbReference>